<evidence type="ECO:0000313" key="4">
    <source>
        <dbReference type="Proteomes" id="UP000663829"/>
    </source>
</evidence>
<feature type="transmembrane region" description="Helical" evidence="1">
    <location>
        <begin position="276"/>
        <end position="301"/>
    </location>
</feature>
<name>A0A814JSY7_9BILA</name>
<dbReference type="Proteomes" id="UP000681722">
    <property type="component" value="Unassembled WGS sequence"/>
</dbReference>
<protein>
    <submittedName>
        <fullName evidence="2">Uncharacterized protein</fullName>
    </submittedName>
</protein>
<keyword evidence="1" id="KW-0812">Transmembrane</keyword>
<dbReference type="Proteomes" id="UP000663829">
    <property type="component" value="Unassembled WGS sequence"/>
</dbReference>
<dbReference type="EMBL" id="CAJNOQ010004046">
    <property type="protein sequence ID" value="CAF1042142.1"/>
    <property type="molecule type" value="Genomic_DNA"/>
</dbReference>
<sequence length="315" mass="35763">MIAVANPVSLADTGNAIVEELNQTRHSMAILQDRLVYFYNHMKTLQNVVNIVAQQSIPTIENEIYYDKIHQSLDDLINGKKNFDYLSRDELHQLVNTLFQRSSKILALFDMALMTLINRLIASESFYFVLNTDNGTNGNNPKAPNVSDDTYCVMATEQNDEPTQINGVNIKSFAIIKLPCKSTLNCKHQISLRNTNCQSSIDYYLASGGHYSKNNKLLELLNMDTFNDSMLLGFVNDANQINMISKNISKIQRDQKDIQLEIEQNILRLPSISKKFGVSSFLLILIIGVLIINILLIILYVKYCLKKLYVNVPVM</sequence>
<gene>
    <name evidence="2" type="ORF">GPM918_LOCUS15835</name>
    <name evidence="3" type="ORF">SRO942_LOCUS15835</name>
</gene>
<dbReference type="AlphaFoldDB" id="A0A814JSY7"/>
<keyword evidence="4" id="KW-1185">Reference proteome</keyword>
<evidence type="ECO:0000313" key="3">
    <source>
        <dbReference type="EMBL" id="CAF3812341.1"/>
    </source>
</evidence>
<evidence type="ECO:0000256" key="1">
    <source>
        <dbReference type="SAM" id="Phobius"/>
    </source>
</evidence>
<evidence type="ECO:0000313" key="2">
    <source>
        <dbReference type="EMBL" id="CAF1042142.1"/>
    </source>
</evidence>
<keyword evidence="1" id="KW-1133">Transmembrane helix</keyword>
<organism evidence="2 4">
    <name type="scientific">Didymodactylos carnosus</name>
    <dbReference type="NCBI Taxonomy" id="1234261"/>
    <lineage>
        <taxon>Eukaryota</taxon>
        <taxon>Metazoa</taxon>
        <taxon>Spiralia</taxon>
        <taxon>Gnathifera</taxon>
        <taxon>Rotifera</taxon>
        <taxon>Eurotatoria</taxon>
        <taxon>Bdelloidea</taxon>
        <taxon>Philodinida</taxon>
        <taxon>Philodinidae</taxon>
        <taxon>Didymodactylos</taxon>
    </lineage>
</organism>
<proteinExistence type="predicted"/>
<comment type="caution">
    <text evidence="2">The sequence shown here is derived from an EMBL/GenBank/DDBJ whole genome shotgun (WGS) entry which is preliminary data.</text>
</comment>
<keyword evidence="1" id="KW-0472">Membrane</keyword>
<dbReference type="EMBL" id="CAJOBC010004046">
    <property type="protein sequence ID" value="CAF3812341.1"/>
    <property type="molecule type" value="Genomic_DNA"/>
</dbReference>
<reference evidence="2" key="1">
    <citation type="submission" date="2021-02" db="EMBL/GenBank/DDBJ databases">
        <authorList>
            <person name="Nowell W R."/>
        </authorList>
    </citation>
    <scope>NUCLEOTIDE SEQUENCE</scope>
</reference>
<accession>A0A814JSY7</accession>